<dbReference type="Proteomes" id="UP000286681">
    <property type="component" value="Unassembled WGS sequence"/>
</dbReference>
<dbReference type="STRING" id="93064.BRX40_16085"/>
<feature type="transmembrane region" description="Helical" evidence="1">
    <location>
        <begin position="39"/>
        <end position="59"/>
    </location>
</feature>
<keyword evidence="4" id="KW-1185">Reference proteome</keyword>
<keyword evidence="1" id="KW-0812">Transmembrane</keyword>
<dbReference type="EMBL" id="CP018820">
    <property type="protein sequence ID" value="APR53738.1"/>
    <property type="molecule type" value="Genomic_DNA"/>
</dbReference>
<evidence type="ECO:0000256" key="1">
    <source>
        <dbReference type="SAM" id="Phobius"/>
    </source>
</evidence>
<dbReference type="AlphaFoldDB" id="A0A1L6JCV6"/>
<feature type="transmembrane region" description="Helical" evidence="1">
    <location>
        <begin position="123"/>
        <end position="140"/>
    </location>
</feature>
<evidence type="ECO:0000313" key="2">
    <source>
        <dbReference type="EMBL" id="APR53738.1"/>
    </source>
</evidence>
<dbReference type="OrthoDB" id="7861768at2"/>
<reference evidence="2" key="1">
    <citation type="submission" date="2016-12" db="EMBL/GenBank/DDBJ databases">
        <title>Whole genome sequencing of Sphingomonas koreensis.</title>
        <authorList>
            <person name="Conlan S."/>
            <person name="Thomas P.J."/>
            <person name="Mullikin J."/>
            <person name="Palmore T.N."/>
            <person name="Frank K.M."/>
            <person name="Segre J.A."/>
        </authorList>
    </citation>
    <scope>NUCLEOTIDE SEQUENCE</scope>
    <source>
        <strain evidence="2">ABOJV</strain>
    </source>
</reference>
<feature type="transmembrane region" description="Helical" evidence="1">
    <location>
        <begin position="176"/>
        <end position="197"/>
    </location>
</feature>
<feature type="transmembrane region" description="Helical" evidence="1">
    <location>
        <begin position="278"/>
        <end position="298"/>
    </location>
</feature>
<feature type="transmembrane region" description="Helical" evidence="1">
    <location>
        <begin position="71"/>
        <end position="91"/>
    </location>
</feature>
<keyword evidence="1" id="KW-0472">Membrane</keyword>
<evidence type="ECO:0000313" key="4">
    <source>
        <dbReference type="Proteomes" id="UP000185161"/>
    </source>
</evidence>
<reference evidence="4" key="2">
    <citation type="submission" date="2016-12" db="EMBL/GenBank/DDBJ databases">
        <title>Whole genome sequencing of Sphingomonas sp. ABOJV.</title>
        <authorList>
            <person name="Conlan S."/>
            <person name="Thomas P.J."/>
            <person name="Mullikin J."/>
            <person name="Palmore T.N."/>
            <person name="Frank K.M."/>
            <person name="Segre J.A."/>
        </authorList>
    </citation>
    <scope>NUCLEOTIDE SEQUENCE [LARGE SCALE GENOMIC DNA]</scope>
    <source>
        <strain evidence="4">ABOJV</strain>
    </source>
</reference>
<dbReference type="Proteomes" id="UP000185161">
    <property type="component" value="Chromosome"/>
</dbReference>
<evidence type="ECO:0000313" key="3">
    <source>
        <dbReference type="EMBL" id="RSV06246.1"/>
    </source>
</evidence>
<organism evidence="2 4">
    <name type="scientific">Sphingomonas koreensis</name>
    <dbReference type="NCBI Taxonomy" id="93064"/>
    <lineage>
        <taxon>Bacteria</taxon>
        <taxon>Pseudomonadati</taxon>
        <taxon>Pseudomonadota</taxon>
        <taxon>Alphaproteobacteria</taxon>
        <taxon>Sphingomonadales</taxon>
        <taxon>Sphingomonadaceae</taxon>
        <taxon>Sphingomonas</taxon>
    </lineage>
</organism>
<feature type="transmembrane region" description="Helical" evidence="1">
    <location>
        <begin position="253"/>
        <end position="272"/>
    </location>
</feature>
<feature type="transmembrane region" description="Helical" evidence="1">
    <location>
        <begin position="307"/>
        <end position="327"/>
    </location>
</feature>
<sequence>MLILAILLFARPGLPLDDAYITLHNARALLAGGTDPVYAGSTALTGATSAVHLVLIAILGLAMPLELASKFVTLAAILLYAAGLIVLLRRLQCPPAARAILLITGLMVGYMPYHLLNGLESGLAVAAIVWGLVLIDSKWLPLLCGTMPFVRPELAFLAAPLFFYRCWLDRRDLRRLVVNGALALAAASPWLILYTVYTGWPIPNTGGAKVAFFAEATLGWRARWEILLGVVISCLFGPLWLSIPALARRPAGLGALVFLICWIGLTALVFPGGLHHNWFRYVSMILPVLLLGWAIIFARKAAWHPPLLALLLGWTLFTGATGVRIYLDRSHTEALDRAAQSIDTKLPRDSVILVHDAGYLAWALPGHRLVDVVGLKSAESMTWHRRYTAQTGNRDVALNGIANGAKAQYLVALADPPRFWGGLALALKRSGWTLQPLSPVKDYEYVVYRIDPPGRTVPDTGNVAPQRAR</sequence>
<dbReference type="KEGG" id="skr:BRX40_16085"/>
<keyword evidence="1" id="KW-1133">Transmembrane helix</keyword>
<protein>
    <recommendedName>
        <fullName evidence="6">Glycosyltransferase RgtA/B/C/D-like domain-containing protein</fullName>
    </recommendedName>
</protein>
<evidence type="ECO:0000313" key="5">
    <source>
        <dbReference type="Proteomes" id="UP000286681"/>
    </source>
</evidence>
<feature type="transmembrane region" description="Helical" evidence="1">
    <location>
        <begin position="226"/>
        <end position="246"/>
    </location>
</feature>
<name>A0A1L6JCV6_9SPHN</name>
<reference evidence="3 5" key="3">
    <citation type="submission" date="2018-07" db="EMBL/GenBank/DDBJ databases">
        <title>Genomic and Epidemiologic Investigation of an Indolent Hospital Outbreak.</title>
        <authorList>
            <person name="Johnson R.C."/>
            <person name="Deming C."/>
            <person name="Conlan S."/>
            <person name="Zellmer C.J."/>
            <person name="Michelin A.V."/>
            <person name="Lee-Lin S."/>
            <person name="Thomas P.J."/>
            <person name="Park M."/>
            <person name="Weingarten R.A."/>
            <person name="Less J."/>
            <person name="Dekker J.P."/>
            <person name="Frank K.M."/>
            <person name="Musser K.A."/>
            <person name="Mcquiston J.R."/>
            <person name="Henderson D.K."/>
            <person name="Lau A.F."/>
            <person name="Palmore T.N."/>
            <person name="Segre J.A."/>
        </authorList>
    </citation>
    <scope>NUCLEOTIDE SEQUENCE [LARGE SCALE GENOMIC DNA]</scope>
    <source>
        <strain evidence="3 5">SK-NIH.Env10_0317</strain>
    </source>
</reference>
<accession>A0A1L6JCV6</accession>
<feature type="transmembrane region" description="Helical" evidence="1">
    <location>
        <begin position="146"/>
        <end position="164"/>
    </location>
</feature>
<proteinExistence type="predicted"/>
<dbReference type="EMBL" id="QQWO01000003">
    <property type="protein sequence ID" value="RSV06246.1"/>
    <property type="molecule type" value="Genomic_DNA"/>
</dbReference>
<evidence type="ECO:0008006" key="6">
    <source>
        <dbReference type="Google" id="ProtNLM"/>
    </source>
</evidence>
<dbReference type="RefSeq" id="WP_075152294.1">
    <property type="nucleotide sequence ID" value="NZ_JAQQGM010000001.1"/>
</dbReference>
<gene>
    <name evidence="2" type="ORF">BRX40_16085</name>
    <name evidence="3" type="ORF">CA257_04910</name>
</gene>